<evidence type="ECO:0000256" key="1">
    <source>
        <dbReference type="ARBA" id="ARBA00023015"/>
    </source>
</evidence>
<dbReference type="EMBL" id="BMNL01000003">
    <property type="protein sequence ID" value="GGP21855.1"/>
    <property type="molecule type" value="Genomic_DNA"/>
</dbReference>
<comment type="caution">
    <text evidence="6">The sequence shown here is derived from an EMBL/GenBank/DDBJ whole genome shotgun (WGS) entry which is preliminary data.</text>
</comment>
<dbReference type="InterPro" id="IPR036390">
    <property type="entry name" value="WH_DNA-bd_sf"/>
</dbReference>
<dbReference type="InterPro" id="IPR011008">
    <property type="entry name" value="Dimeric_a/b-barrel"/>
</dbReference>
<dbReference type="Proteomes" id="UP000610960">
    <property type="component" value="Unassembled WGS sequence"/>
</dbReference>
<dbReference type="InterPro" id="IPR019887">
    <property type="entry name" value="Tscrpt_reg_AsnC/Lrp_C"/>
</dbReference>
<keyword evidence="1" id="KW-0805">Transcription regulation</keyword>
<dbReference type="Pfam" id="PF13404">
    <property type="entry name" value="HTH_AsnC-type"/>
    <property type="match status" value="1"/>
</dbReference>
<dbReference type="GO" id="GO:0005829">
    <property type="term" value="C:cytosol"/>
    <property type="evidence" value="ECO:0007669"/>
    <property type="project" value="TreeGrafter"/>
</dbReference>
<keyword evidence="3" id="KW-0804">Transcription</keyword>
<dbReference type="PANTHER" id="PTHR30154:SF50">
    <property type="entry name" value="TRANSCRIPTIONAL REGULATOR, ASNC FAMILY"/>
    <property type="match status" value="1"/>
</dbReference>
<organism evidence="6 7">
    <name type="scientific">Thermocladium modestius</name>
    <dbReference type="NCBI Taxonomy" id="62609"/>
    <lineage>
        <taxon>Archaea</taxon>
        <taxon>Thermoproteota</taxon>
        <taxon>Thermoprotei</taxon>
        <taxon>Thermoproteales</taxon>
        <taxon>Thermoproteaceae</taxon>
        <taxon>Thermocladium</taxon>
    </lineage>
</organism>
<keyword evidence="2" id="KW-0238">DNA-binding</keyword>
<comment type="pathway">
    <text evidence="4">Amino-acid biosynthesis.</text>
</comment>
<dbReference type="SMART" id="SM00344">
    <property type="entry name" value="HTH_ASNC"/>
    <property type="match status" value="1"/>
</dbReference>
<dbReference type="InterPro" id="IPR011991">
    <property type="entry name" value="ArsR-like_HTH"/>
</dbReference>
<dbReference type="AlphaFoldDB" id="A0A830GWP4"/>
<dbReference type="InterPro" id="IPR000485">
    <property type="entry name" value="AsnC-type_HTH_dom"/>
</dbReference>
<dbReference type="PRINTS" id="PR00033">
    <property type="entry name" value="HTHASNC"/>
</dbReference>
<dbReference type="Gene3D" id="1.10.10.10">
    <property type="entry name" value="Winged helix-like DNA-binding domain superfamily/Winged helix DNA-binding domain"/>
    <property type="match status" value="1"/>
</dbReference>
<accession>A0A830GWP4</accession>
<dbReference type="InterPro" id="IPR036388">
    <property type="entry name" value="WH-like_DNA-bd_sf"/>
</dbReference>
<evidence type="ECO:0000256" key="3">
    <source>
        <dbReference type="ARBA" id="ARBA00023163"/>
    </source>
</evidence>
<evidence type="ECO:0000313" key="7">
    <source>
        <dbReference type="Proteomes" id="UP000610960"/>
    </source>
</evidence>
<protein>
    <submittedName>
        <fullName evidence="6">Transcriptional regulator</fullName>
    </submittedName>
</protein>
<name>A0A830GWP4_9CREN</name>
<feature type="domain" description="HTH asnC-type" evidence="5">
    <location>
        <begin position="14"/>
        <end position="75"/>
    </location>
</feature>
<sequence>MVIEQFEEGSEEGIDDRDKRIIEIMMQDSKTPFTKIGKELGISEAAVRRRIRKLEMMGVIRKFTVVVDPSKIGYKHVAIIGIDSEPDKLIQIAHDLASKDFSKKVYITTGDHMIMMEAWARDSMEMTKILQEIGSINGVRKVCPAIILDYVKQ</sequence>
<evidence type="ECO:0000259" key="5">
    <source>
        <dbReference type="PROSITE" id="PS50956"/>
    </source>
</evidence>
<evidence type="ECO:0000256" key="4">
    <source>
        <dbReference type="ARBA" id="ARBA00029440"/>
    </source>
</evidence>
<evidence type="ECO:0000313" key="6">
    <source>
        <dbReference type="EMBL" id="GGP21855.1"/>
    </source>
</evidence>
<evidence type="ECO:0000256" key="2">
    <source>
        <dbReference type="ARBA" id="ARBA00023125"/>
    </source>
</evidence>
<gene>
    <name evidence="6" type="ORF">GCM10007981_15360</name>
</gene>
<dbReference type="SUPFAM" id="SSF54909">
    <property type="entry name" value="Dimeric alpha+beta barrel"/>
    <property type="match status" value="1"/>
</dbReference>
<dbReference type="GO" id="GO:0043565">
    <property type="term" value="F:sequence-specific DNA binding"/>
    <property type="evidence" value="ECO:0007669"/>
    <property type="project" value="InterPro"/>
</dbReference>
<dbReference type="InterPro" id="IPR019888">
    <property type="entry name" value="Tscrpt_reg_AsnC-like"/>
</dbReference>
<reference evidence="6" key="1">
    <citation type="journal article" date="2014" name="Int. J. Syst. Evol. Microbiol.">
        <title>Complete genome sequence of Corynebacterium casei LMG S-19264T (=DSM 44701T), isolated from a smear-ripened cheese.</title>
        <authorList>
            <consortium name="US DOE Joint Genome Institute (JGI-PGF)"/>
            <person name="Walter F."/>
            <person name="Albersmeier A."/>
            <person name="Kalinowski J."/>
            <person name="Ruckert C."/>
        </authorList>
    </citation>
    <scope>NUCLEOTIDE SEQUENCE</scope>
    <source>
        <strain evidence="6">JCM 10088</strain>
    </source>
</reference>
<dbReference type="PANTHER" id="PTHR30154">
    <property type="entry name" value="LEUCINE-RESPONSIVE REGULATORY PROTEIN"/>
    <property type="match status" value="1"/>
</dbReference>
<dbReference type="PROSITE" id="PS50956">
    <property type="entry name" value="HTH_ASNC_2"/>
    <property type="match status" value="1"/>
</dbReference>
<reference evidence="6" key="2">
    <citation type="submission" date="2020-09" db="EMBL/GenBank/DDBJ databases">
        <authorList>
            <person name="Sun Q."/>
            <person name="Ohkuma M."/>
        </authorList>
    </citation>
    <scope>NUCLEOTIDE SEQUENCE</scope>
    <source>
        <strain evidence="6">JCM 10088</strain>
    </source>
</reference>
<dbReference type="SUPFAM" id="SSF46785">
    <property type="entry name" value="Winged helix' DNA-binding domain"/>
    <property type="match status" value="1"/>
</dbReference>
<dbReference type="CDD" id="cd00090">
    <property type="entry name" value="HTH_ARSR"/>
    <property type="match status" value="1"/>
</dbReference>
<dbReference type="GO" id="GO:0043200">
    <property type="term" value="P:response to amino acid"/>
    <property type="evidence" value="ECO:0007669"/>
    <property type="project" value="TreeGrafter"/>
</dbReference>
<dbReference type="RefSeq" id="WP_229657730.1">
    <property type="nucleotide sequence ID" value="NZ_BMNL01000003.1"/>
</dbReference>
<dbReference type="Pfam" id="PF01037">
    <property type="entry name" value="AsnC_trans_reg"/>
    <property type="match status" value="1"/>
</dbReference>
<dbReference type="Gene3D" id="3.30.70.920">
    <property type="match status" value="1"/>
</dbReference>
<keyword evidence="7" id="KW-1185">Reference proteome</keyword>
<proteinExistence type="predicted"/>